<proteinExistence type="predicted"/>
<accession>A0AAI9TKK7</accession>
<sequence>MRTKLFTMVACESGKQNILPGDEPLGLVPALLLAGANAVVGTLWNCWDTAGKEFTEILYEIICHERERSSGSDQEPPSWSINLAFALREAVLNIRQRRPEPYFWALFVLYGKWDLVS</sequence>
<dbReference type="EMBL" id="LACB01000104">
    <property type="protein sequence ID" value="KAJ9488828.1"/>
    <property type="molecule type" value="Genomic_DNA"/>
</dbReference>
<protein>
    <recommendedName>
        <fullName evidence="1">CHAT domain-containing protein</fullName>
    </recommendedName>
</protein>
<feature type="domain" description="CHAT" evidence="1">
    <location>
        <begin position="3"/>
        <end position="112"/>
    </location>
</feature>
<reference evidence="2" key="2">
    <citation type="journal article" date="2016" name="Fungal Biol.">
        <title>Ochratoxin A production by Penicillium thymicola.</title>
        <authorList>
            <person name="Nguyen H.D.T."/>
            <person name="McMullin D.R."/>
            <person name="Ponomareva E."/>
            <person name="Riley R."/>
            <person name="Pomraning K.R."/>
            <person name="Baker S.E."/>
            <person name="Seifert K.A."/>
        </authorList>
    </citation>
    <scope>NUCLEOTIDE SEQUENCE</scope>
    <source>
        <strain evidence="2">DAOM 180753</strain>
    </source>
</reference>
<dbReference type="AlphaFoldDB" id="A0AAI9TKK7"/>
<dbReference type="InterPro" id="IPR024983">
    <property type="entry name" value="CHAT_dom"/>
</dbReference>
<gene>
    <name evidence="2" type="ORF">VN97_g4463</name>
</gene>
<keyword evidence="3" id="KW-1185">Reference proteome</keyword>
<evidence type="ECO:0000259" key="1">
    <source>
        <dbReference type="Pfam" id="PF12770"/>
    </source>
</evidence>
<reference evidence="2" key="1">
    <citation type="submission" date="2015-06" db="EMBL/GenBank/DDBJ databases">
        <authorList>
            <person name="Nguyen H."/>
        </authorList>
    </citation>
    <scope>NUCLEOTIDE SEQUENCE</scope>
    <source>
        <strain evidence="2">DAOM 180753</strain>
    </source>
</reference>
<name>A0AAI9TKK7_PENTH</name>
<dbReference type="Proteomes" id="UP001227192">
    <property type="component" value="Unassembled WGS sequence"/>
</dbReference>
<evidence type="ECO:0000313" key="2">
    <source>
        <dbReference type="EMBL" id="KAJ9488828.1"/>
    </source>
</evidence>
<comment type="caution">
    <text evidence="2">The sequence shown here is derived from an EMBL/GenBank/DDBJ whole genome shotgun (WGS) entry which is preliminary data.</text>
</comment>
<evidence type="ECO:0000313" key="3">
    <source>
        <dbReference type="Proteomes" id="UP001227192"/>
    </source>
</evidence>
<dbReference type="Pfam" id="PF12770">
    <property type="entry name" value="CHAT"/>
    <property type="match status" value="1"/>
</dbReference>
<organism evidence="2 3">
    <name type="scientific">Penicillium thymicola</name>
    <dbReference type="NCBI Taxonomy" id="293382"/>
    <lineage>
        <taxon>Eukaryota</taxon>
        <taxon>Fungi</taxon>
        <taxon>Dikarya</taxon>
        <taxon>Ascomycota</taxon>
        <taxon>Pezizomycotina</taxon>
        <taxon>Eurotiomycetes</taxon>
        <taxon>Eurotiomycetidae</taxon>
        <taxon>Eurotiales</taxon>
        <taxon>Aspergillaceae</taxon>
        <taxon>Penicillium</taxon>
    </lineage>
</organism>